<keyword evidence="1" id="KW-0812">Transmembrane</keyword>
<dbReference type="AlphaFoldDB" id="K9WDS1"/>
<dbReference type="InterPro" id="IPR017896">
    <property type="entry name" value="4Fe4S_Fe-S-bd"/>
</dbReference>
<feature type="transmembrane region" description="Helical" evidence="1">
    <location>
        <begin position="399"/>
        <end position="417"/>
    </location>
</feature>
<dbReference type="InterPro" id="IPR036142">
    <property type="entry name" value="ENT_dom-like_sf"/>
</dbReference>
<dbReference type="eggNOG" id="COG3206">
    <property type="taxonomic scope" value="Bacteria"/>
</dbReference>
<evidence type="ECO:0000313" key="4">
    <source>
        <dbReference type="Proteomes" id="UP000010471"/>
    </source>
</evidence>
<dbReference type="STRING" id="1173027.Mic7113_2135"/>
<dbReference type="PATRIC" id="fig|1173027.3.peg.2331"/>
<feature type="transmembrane region" description="Helical" evidence="1">
    <location>
        <begin position="166"/>
        <end position="186"/>
    </location>
</feature>
<dbReference type="RefSeq" id="WP_015182103.1">
    <property type="nucleotide sequence ID" value="NC_019738.1"/>
</dbReference>
<feature type="domain" description="4Fe-4S ferredoxin-type" evidence="2">
    <location>
        <begin position="171"/>
        <end position="206"/>
    </location>
</feature>
<feature type="transmembrane region" description="Helical" evidence="1">
    <location>
        <begin position="270"/>
        <end position="288"/>
    </location>
</feature>
<feature type="transmembrane region" description="Helical" evidence="1">
    <location>
        <begin position="372"/>
        <end position="393"/>
    </location>
</feature>
<proteinExistence type="predicted"/>
<evidence type="ECO:0000256" key="1">
    <source>
        <dbReference type="SAM" id="Phobius"/>
    </source>
</evidence>
<dbReference type="KEGG" id="mic:Mic7113_2135"/>
<dbReference type="Pfam" id="PF12801">
    <property type="entry name" value="Fer4_5"/>
    <property type="match status" value="1"/>
</dbReference>
<dbReference type="OrthoDB" id="8360592at2"/>
<keyword evidence="1" id="KW-1133">Transmembrane helix</keyword>
<protein>
    <recommendedName>
        <fullName evidence="2">4Fe-4S ferredoxin-type domain-containing protein</fullName>
    </recommendedName>
</protein>
<dbReference type="HOGENOM" id="CLU_013718_0_0_3"/>
<feature type="transmembrane region" description="Helical" evidence="1">
    <location>
        <begin position="322"/>
        <end position="342"/>
    </location>
</feature>
<organism evidence="3 4">
    <name type="scientific">Allocoleopsis franciscana PCC 7113</name>
    <dbReference type="NCBI Taxonomy" id="1173027"/>
    <lineage>
        <taxon>Bacteria</taxon>
        <taxon>Bacillati</taxon>
        <taxon>Cyanobacteriota</taxon>
        <taxon>Cyanophyceae</taxon>
        <taxon>Coleofasciculales</taxon>
        <taxon>Coleofasciculaceae</taxon>
        <taxon>Allocoleopsis</taxon>
        <taxon>Allocoleopsis franciscana</taxon>
    </lineage>
</organism>
<reference evidence="3 4" key="1">
    <citation type="submission" date="2012-06" db="EMBL/GenBank/DDBJ databases">
        <title>Finished chromosome of genome of Microcoleus sp. PCC 7113.</title>
        <authorList>
            <consortium name="US DOE Joint Genome Institute"/>
            <person name="Gugger M."/>
            <person name="Coursin T."/>
            <person name="Rippka R."/>
            <person name="Tandeau De Marsac N."/>
            <person name="Huntemann M."/>
            <person name="Wei C.-L."/>
            <person name="Han J."/>
            <person name="Detter J.C."/>
            <person name="Han C."/>
            <person name="Tapia R."/>
            <person name="Chen A."/>
            <person name="Kyrpides N."/>
            <person name="Mavromatis K."/>
            <person name="Markowitz V."/>
            <person name="Szeto E."/>
            <person name="Ivanova N."/>
            <person name="Pagani I."/>
            <person name="Pati A."/>
            <person name="Goodwin L."/>
            <person name="Nordberg H.P."/>
            <person name="Cantor M.N."/>
            <person name="Hua S.X."/>
            <person name="Woyke T."/>
            <person name="Kerfeld C.A."/>
        </authorList>
    </citation>
    <scope>NUCLEOTIDE SEQUENCE [LARGE SCALE GENOMIC DNA]</scope>
    <source>
        <strain evidence="3 4">PCC 7113</strain>
    </source>
</reference>
<name>K9WDS1_9CYAN</name>
<dbReference type="EMBL" id="CP003630">
    <property type="protein sequence ID" value="AFZ17951.1"/>
    <property type="molecule type" value="Genomic_DNA"/>
</dbReference>
<keyword evidence="4" id="KW-1185">Reference proteome</keyword>
<feature type="transmembrane region" description="Helical" evidence="1">
    <location>
        <begin position="12"/>
        <end position="30"/>
    </location>
</feature>
<feature type="transmembrane region" description="Helical" evidence="1">
    <location>
        <begin position="141"/>
        <end position="160"/>
    </location>
</feature>
<gene>
    <name evidence="3" type="ORF">Mic7113_2135</name>
</gene>
<keyword evidence="1" id="KW-0472">Membrane</keyword>
<evidence type="ECO:0000259" key="2">
    <source>
        <dbReference type="Pfam" id="PF12801"/>
    </source>
</evidence>
<feature type="transmembrane region" description="Helical" evidence="1">
    <location>
        <begin position="72"/>
        <end position="93"/>
    </location>
</feature>
<dbReference type="SUPFAM" id="SSF158639">
    <property type="entry name" value="ENT-like"/>
    <property type="match status" value="1"/>
</dbReference>
<dbReference type="Proteomes" id="UP000010471">
    <property type="component" value="Chromosome"/>
</dbReference>
<accession>K9WDS1</accession>
<sequence>MLANTSERLMHRVRWVITLAWLLLIASLFYDPISPSLTYPNRGSLLQIHPEVCVAVQGKCLEVQPYALGAPIFWGAIVPVAIAILLVFGHELWRRICPLSFLSQIPRALGWQRQQRRTDPKTGKVRYELAKVLKQSWLARYHGYLQFGLLYLGLCSRILFINANRLALGTFLLLTILAAVVVGYLYGGKSWCQYFCPMAPVQSIYAEPRGLLNSTAHESDRQIITQSMCRIVTQDGKEQSACVACQSPCIDIDAERAYWQSINTPEQQQLYYGYVGLVIGYFVYYYLYAGNWNYYFSGVWAHENNQLATLLSPGLYLFKRAIGIPKLLAVPLTLGAFTIAGYKLGQKLEKHYKAYLRRRQQFLSQEQVRHRMFTLCTFAIFNFFFIFGGRPLILLLPVPIQYLYTVGLTLLSTLWLARTWGRSSSRYLHESLAHRLRKQLSNLQLDVSRFLEGRSLDDLTAEEVYVLAKVLPDFTKEKRLQAYKQVLQESIEQGYINVNSLEVLQRLRYELAISDDEHHQILSNLGIENPQLLDPNKQRSHEDWLRLESYREMVESTLNLWHRRPAKGLGADLLDVVGGSREIESVQDLAIEDTSEDEEALRSLKREYAITSEEEEQILKSLDN</sequence>
<dbReference type="eggNOG" id="COG0348">
    <property type="taxonomic scope" value="Bacteria"/>
</dbReference>
<evidence type="ECO:0000313" key="3">
    <source>
        <dbReference type="EMBL" id="AFZ17951.1"/>
    </source>
</evidence>